<comment type="caution">
    <text evidence="1">The sequence shown here is derived from an EMBL/GenBank/DDBJ whole genome shotgun (WGS) entry which is preliminary data.</text>
</comment>
<proteinExistence type="predicted"/>
<dbReference type="EMBL" id="JTDY01004364">
    <property type="protein sequence ID" value="KOB68244.1"/>
    <property type="molecule type" value="Genomic_DNA"/>
</dbReference>
<reference evidence="1 2" key="1">
    <citation type="journal article" date="2015" name="Genome Biol. Evol.">
        <title>The genome of winter moth (Operophtera brumata) provides a genomic perspective on sexual dimorphism and phenology.</title>
        <authorList>
            <person name="Derks M.F."/>
            <person name="Smit S."/>
            <person name="Salis L."/>
            <person name="Schijlen E."/>
            <person name="Bossers A."/>
            <person name="Mateman C."/>
            <person name="Pijl A.S."/>
            <person name="de Ridder D."/>
            <person name="Groenen M.A."/>
            <person name="Visser M.E."/>
            <person name="Megens H.J."/>
        </authorList>
    </citation>
    <scope>NUCLEOTIDE SEQUENCE [LARGE SCALE GENOMIC DNA]</scope>
    <source>
        <strain evidence="1">WM2013NL</strain>
        <tissue evidence="1">Head and thorax</tissue>
    </source>
</reference>
<dbReference type="AlphaFoldDB" id="A0A0L7KYZ5"/>
<feature type="non-terminal residue" evidence="1">
    <location>
        <position position="100"/>
    </location>
</feature>
<keyword evidence="2" id="KW-1185">Reference proteome</keyword>
<accession>A0A0L7KYZ5</accession>
<protein>
    <submittedName>
        <fullName evidence="1">Uncharacterized protein</fullName>
    </submittedName>
</protein>
<name>A0A0L7KYZ5_OPEBR</name>
<evidence type="ECO:0000313" key="2">
    <source>
        <dbReference type="Proteomes" id="UP000037510"/>
    </source>
</evidence>
<gene>
    <name evidence="1" type="ORF">OBRU01_18594</name>
</gene>
<sequence length="100" mass="11077">MSSCIARELVSYVDKMLRTASVQLGDDVMIFDESYGMAAEVPIKPESLARAGSSVEDQAQQLIADKLWTFATTRSLRYRILENADLVIAGKQERDSSFGI</sequence>
<evidence type="ECO:0000313" key="1">
    <source>
        <dbReference type="EMBL" id="KOB68244.1"/>
    </source>
</evidence>
<dbReference type="Proteomes" id="UP000037510">
    <property type="component" value="Unassembled WGS sequence"/>
</dbReference>
<dbReference type="InterPro" id="IPR012464">
    <property type="entry name" value="DUF1676"/>
</dbReference>
<organism evidence="1 2">
    <name type="scientific">Operophtera brumata</name>
    <name type="common">Winter moth</name>
    <name type="synonym">Phalaena brumata</name>
    <dbReference type="NCBI Taxonomy" id="104452"/>
    <lineage>
        <taxon>Eukaryota</taxon>
        <taxon>Metazoa</taxon>
        <taxon>Ecdysozoa</taxon>
        <taxon>Arthropoda</taxon>
        <taxon>Hexapoda</taxon>
        <taxon>Insecta</taxon>
        <taxon>Pterygota</taxon>
        <taxon>Neoptera</taxon>
        <taxon>Endopterygota</taxon>
        <taxon>Lepidoptera</taxon>
        <taxon>Glossata</taxon>
        <taxon>Ditrysia</taxon>
        <taxon>Geometroidea</taxon>
        <taxon>Geometridae</taxon>
        <taxon>Larentiinae</taxon>
        <taxon>Operophtera</taxon>
    </lineage>
</organism>
<dbReference type="Pfam" id="PF07898">
    <property type="entry name" value="DUF1676"/>
    <property type="match status" value="1"/>
</dbReference>